<accession>A0A0E9NKX4</accession>
<sequence length="68" mass="7259">MDMGMGASRSCMGMTTDLEQWCSEPKKHIIDILNPTICRETSHGSFCLLLVLGLLGVTASGSGSTKQL</sequence>
<evidence type="ECO:0000313" key="1">
    <source>
        <dbReference type="EMBL" id="GAO50351.1"/>
    </source>
</evidence>
<gene>
    <name evidence="1" type="ORF">G7K_4478-t1</name>
</gene>
<dbReference type="EMBL" id="BACD03000031">
    <property type="protein sequence ID" value="GAO50351.1"/>
    <property type="molecule type" value="Genomic_DNA"/>
</dbReference>
<reference evidence="1 2" key="3">
    <citation type="journal article" date="2015" name="Genome Announc.">
        <title>Draft Genome Sequence of the Archiascomycetous Yeast Saitoella complicata.</title>
        <authorList>
            <person name="Yamauchi K."/>
            <person name="Kondo S."/>
            <person name="Hamamoto M."/>
            <person name="Takahashi Y."/>
            <person name="Ogura Y."/>
            <person name="Hayashi T."/>
            <person name="Nishida H."/>
        </authorList>
    </citation>
    <scope>NUCLEOTIDE SEQUENCE [LARGE SCALE GENOMIC DNA]</scope>
    <source>
        <strain evidence="1 2">NRRL Y-17804</strain>
    </source>
</reference>
<comment type="caution">
    <text evidence="1">The sequence shown here is derived from an EMBL/GenBank/DDBJ whole genome shotgun (WGS) entry which is preliminary data.</text>
</comment>
<keyword evidence="2" id="KW-1185">Reference proteome</keyword>
<organism evidence="1 2">
    <name type="scientific">Saitoella complicata (strain BCRC 22490 / CBS 7301 / JCM 7358 / NBRC 10748 / NRRL Y-17804)</name>
    <dbReference type="NCBI Taxonomy" id="698492"/>
    <lineage>
        <taxon>Eukaryota</taxon>
        <taxon>Fungi</taxon>
        <taxon>Dikarya</taxon>
        <taxon>Ascomycota</taxon>
        <taxon>Taphrinomycotina</taxon>
        <taxon>Taphrinomycotina incertae sedis</taxon>
        <taxon>Saitoella</taxon>
    </lineage>
</organism>
<proteinExistence type="predicted"/>
<reference evidence="1 2" key="2">
    <citation type="journal article" date="2014" name="J. Gen. Appl. Microbiol.">
        <title>The early diverging ascomycetous budding yeast Saitoella complicata has three histone deacetylases belonging to the Clr6, Hos2, and Rpd3 lineages.</title>
        <authorList>
            <person name="Nishida H."/>
            <person name="Matsumoto T."/>
            <person name="Kondo S."/>
            <person name="Hamamoto M."/>
            <person name="Yoshikawa H."/>
        </authorList>
    </citation>
    <scope>NUCLEOTIDE SEQUENCE [LARGE SCALE GENOMIC DNA]</scope>
    <source>
        <strain evidence="1 2">NRRL Y-17804</strain>
    </source>
</reference>
<dbReference type="AlphaFoldDB" id="A0A0E9NKX4"/>
<evidence type="ECO:0000313" key="2">
    <source>
        <dbReference type="Proteomes" id="UP000033140"/>
    </source>
</evidence>
<dbReference type="Proteomes" id="UP000033140">
    <property type="component" value="Unassembled WGS sequence"/>
</dbReference>
<reference evidence="1 2" key="1">
    <citation type="journal article" date="2011" name="J. Gen. Appl. Microbiol.">
        <title>Draft genome sequencing of the enigmatic yeast Saitoella complicata.</title>
        <authorList>
            <person name="Nishida H."/>
            <person name="Hamamoto M."/>
            <person name="Sugiyama J."/>
        </authorList>
    </citation>
    <scope>NUCLEOTIDE SEQUENCE [LARGE SCALE GENOMIC DNA]</scope>
    <source>
        <strain evidence="1 2">NRRL Y-17804</strain>
    </source>
</reference>
<name>A0A0E9NKX4_SAICN</name>
<protein>
    <submittedName>
        <fullName evidence="1">Uncharacterized protein</fullName>
    </submittedName>
</protein>